<evidence type="ECO:0000313" key="8">
    <source>
        <dbReference type="Proteomes" id="UP000076874"/>
    </source>
</evidence>
<comment type="subcellular location">
    <subcellularLocation>
        <location evidence="1">Membrane</location>
        <topology evidence="1">Multi-pass membrane protein</topology>
    </subcellularLocation>
</comment>
<feature type="transmembrane region" description="Helical" evidence="6">
    <location>
        <begin position="308"/>
        <end position="332"/>
    </location>
</feature>
<feature type="transmembrane region" description="Helical" evidence="6">
    <location>
        <begin position="370"/>
        <end position="392"/>
    </location>
</feature>
<keyword evidence="3 6" id="KW-0812">Transmembrane</keyword>
<dbReference type="GO" id="GO:0022857">
    <property type="term" value="F:transmembrane transporter activity"/>
    <property type="evidence" value="ECO:0007669"/>
    <property type="project" value="InterPro"/>
</dbReference>
<dbReference type="InterPro" id="IPR011701">
    <property type="entry name" value="MFS"/>
</dbReference>
<gene>
    <name evidence="7" type="ORF">SPI_05343</name>
</gene>
<dbReference type="EMBL" id="AZHD01000009">
    <property type="protein sequence ID" value="OAA60219.1"/>
    <property type="molecule type" value="Genomic_DNA"/>
</dbReference>
<proteinExistence type="predicted"/>
<accession>A0A167T458</accession>
<feature type="transmembrane region" description="Helical" evidence="6">
    <location>
        <begin position="464"/>
        <end position="486"/>
    </location>
</feature>
<keyword evidence="5 6" id="KW-0472">Membrane</keyword>
<protein>
    <submittedName>
        <fullName evidence="7">Major facilitator superfamily domain, general substrate transporter</fullName>
    </submittedName>
</protein>
<feature type="transmembrane region" description="Helical" evidence="6">
    <location>
        <begin position="87"/>
        <end position="105"/>
    </location>
</feature>
<organism evidence="7 8">
    <name type="scientific">Niveomyces insectorum RCEF 264</name>
    <dbReference type="NCBI Taxonomy" id="1081102"/>
    <lineage>
        <taxon>Eukaryota</taxon>
        <taxon>Fungi</taxon>
        <taxon>Dikarya</taxon>
        <taxon>Ascomycota</taxon>
        <taxon>Pezizomycotina</taxon>
        <taxon>Sordariomycetes</taxon>
        <taxon>Hypocreomycetidae</taxon>
        <taxon>Hypocreales</taxon>
        <taxon>Cordycipitaceae</taxon>
        <taxon>Niveomyces</taxon>
    </lineage>
</organism>
<evidence type="ECO:0000313" key="7">
    <source>
        <dbReference type="EMBL" id="OAA60219.1"/>
    </source>
</evidence>
<evidence type="ECO:0000256" key="5">
    <source>
        <dbReference type="ARBA" id="ARBA00023136"/>
    </source>
</evidence>
<evidence type="ECO:0000256" key="1">
    <source>
        <dbReference type="ARBA" id="ARBA00004141"/>
    </source>
</evidence>
<feature type="transmembrane region" description="Helical" evidence="6">
    <location>
        <begin position="117"/>
        <end position="139"/>
    </location>
</feature>
<dbReference type="InterPro" id="IPR036259">
    <property type="entry name" value="MFS_trans_sf"/>
</dbReference>
<dbReference type="Pfam" id="PF07690">
    <property type="entry name" value="MFS_1"/>
    <property type="match status" value="1"/>
</dbReference>
<dbReference type="Gene3D" id="1.20.1250.20">
    <property type="entry name" value="MFS general substrate transporter like domains"/>
    <property type="match status" value="2"/>
</dbReference>
<feature type="transmembrane region" description="Helical" evidence="6">
    <location>
        <begin position="399"/>
        <end position="420"/>
    </location>
</feature>
<evidence type="ECO:0000256" key="6">
    <source>
        <dbReference type="SAM" id="Phobius"/>
    </source>
</evidence>
<keyword evidence="2" id="KW-0813">Transport</keyword>
<feature type="transmembrane region" description="Helical" evidence="6">
    <location>
        <begin position="344"/>
        <end position="364"/>
    </location>
</feature>
<evidence type="ECO:0000256" key="3">
    <source>
        <dbReference type="ARBA" id="ARBA00022692"/>
    </source>
</evidence>
<keyword evidence="8" id="KW-1185">Reference proteome</keyword>
<sequence length="509" mass="56097">MSEDEMKGTIAHIDGDTAPSVGVSTVGGLEELSNAALEKRIKRKVDWRLIPIMSCMYAISLIDRTNLGGARISGIDQDLGLNLGSRYSVAVLIFYISYAIIELPSNMTLRKVGAANWLSFLCLAFGLITIGIGLIHHYYQLLVLRIFLGCMEAVSNIFQWIPSQKLCADPTFRREHFQDVSISYRLGIENTTCRSALCARRIGMFFSVASFISSFGNVLAYGLTQISSEPERHGWRWIFIIQGVIACTVGIINWFVVADFPDSPRNKFLTPEEKEALTSMLRAEWGTAEGSKVTWPIVVSVCKDWHSFAIAFVYMGGSTATYSFLFFLPIILRNSMGFSQVEAFCLTAPPSAFAVVYSILFSWLSDKFHVRGPFVLFDGVLSVVGLAMTGFAKQPAVRLVGVFFGQAGGVALIGASLSWGQNNVFHDAKRNVTTVLQILFAAVGGVYSALVFRQQDAPAYVPGIVAIGALLLAGCFLSTFTSFWLYRANKKIERGELAIENNPGLRYTW</sequence>
<comment type="caution">
    <text evidence="7">The sequence shown here is derived from an EMBL/GenBank/DDBJ whole genome shotgun (WGS) entry which is preliminary data.</text>
</comment>
<feature type="transmembrane region" description="Helical" evidence="6">
    <location>
        <begin position="235"/>
        <end position="256"/>
    </location>
</feature>
<dbReference type="Proteomes" id="UP000076874">
    <property type="component" value="Unassembled WGS sequence"/>
</dbReference>
<feature type="transmembrane region" description="Helical" evidence="6">
    <location>
        <begin position="202"/>
        <end position="223"/>
    </location>
</feature>
<name>A0A167T458_9HYPO</name>
<evidence type="ECO:0000256" key="4">
    <source>
        <dbReference type="ARBA" id="ARBA00022989"/>
    </source>
</evidence>
<keyword evidence="4 6" id="KW-1133">Transmembrane helix</keyword>
<feature type="transmembrane region" description="Helical" evidence="6">
    <location>
        <begin position="432"/>
        <end position="452"/>
    </location>
</feature>
<reference evidence="7 8" key="1">
    <citation type="journal article" date="2016" name="Genome Biol. Evol.">
        <title>Divergent and convergent evolution of fungal pathogenicity.</title>
        <authorList>
            <person name="Shang Y."/>
            <person name="Xiao G."/>
            <person name="Zheng P."/>
            <person name="Cen K."/>
            <person name="Zhan S."/>
            <person name="Wang C."/>
        </authorList>
    </citation>
    <scope>NUCLEOTIDE SEQUENCE [LARGE SCALE GENOMIC DNA]</scope>
    <source>
        <strain evidence="7 8">RCEF 264</strain>
    </source>
</reference>
<dbReference type="PANTHER" id="PTHR43791">
    <property type="entry name" value="PERMEASE-RELATED"/>
    <property type="match status" value="1"/>
</dbReference>
<dbReference type="SUPFAM" id="SSF103473">
    <property type="entry name" value="MFS general substrate transporter"/>
    <property type="match status" value="2"/>
</dbReference>
<dbReference type="AlphaFoldDB" id="A0A167T458"/>
<dbReference type="OrthoDB" id="3639251at2759"/>
<evidence type="ECO:0000256" key="2">
    <source>
        <dbReference type="ARBA" id="ARBA00022448"/>
    </source>
</evidence>
<dbReference type="PANTHER" id="PTHR43791:SF3">
    <property type="entry name" value="MAJOR FACILITATOR SUPERFAMILY (MFS) PROFILE DOMAIN-CONTAINING PROTEIN"/>
    <property type="match status" value="1"/>
</dbReference>
<dbReference type="GO" id="GO:0016020">
    <property type="term" value="C:membrane"/>
    <property type="evidence" value="ECO:0007669"/>
    <property type="project" value="UniProtKB-SubCell"/>
</dbReference>